<evidence type="ECO:0000313" key="1">
    <source>
        <dbReference type="EMBL" id="OBQ45549.1"/>
    </source>
</evidence>
<dbReference type="PATRIC" id="fig|1710896.3.peg.2524"/>
<organism evidence="1 2">
    <name type="scientific">Aphanizomenon flos-aquae WA102</name>
    <dbReference type="NCBI Taxonomy" id="1710896"/>
    <lineage>
        <taxon>Bacteria</taxon>
        <taxon>Bacillati</taxon>
        <taxon>Cyanobacteriota</taxon>
        <taxon>Cyanophyceae</taxon>
        <taxon>Nostocales</taxon>
        <taxon>Aphanizomenonaceae</taxon>
        <taxon>Aphanizomenon</taxon>
    </lineage>
</organism>
<gene>
    <name evidence="1" type="ORF">AN484_00825</name>
</gene>
<evidence type="ECO:0000313" key="2">
    <source>
        <dbReference type="Proteomes" id="UP000092093"/>
    </source>
</evidence>
<proteinExistence type="predicted"/>
<comment type="caution">
    <text evidence="1">The sequence shown here is derived from an EMBL/GenBank/DDBJ whole genome shotgun (WGS) entry which is preliminary data.</text>
</comment>
<dbReference type="Proteomes" id="UP000092093">
    <property type="component" value="Unassembled WGS sequence"/>
</dbReference>
<sequence length="127" mass="14482">MSDNFIEMTMEEWETTYKPIYNHIDSNASFQDESGNGIMFETYGDEYEFVKSQPPANIWMYGSGDDGGTYIWNGWGFVNRLGYFITEVPCPDGLTIQVQVGEPDLTCDFCGDIIEQDETHKCEGINE</sequence>
<accession>A0A1B7X833</accession>
<protein>
    <submittedName>
        <fullName evidence="1">Uncharacterized protein</fullName>
    </submittedName>
</protein>
<dbReference type="AlphaFoldDB" id="A0A1B7X833"/>
<reference evidence="1 2" key="1">
    <citation type="submission" date="2015-09" db="EMBL/GenBank/DDBJ databases">
        <title>Aphanizomenon flos-aquae WA102.</title>
        <authorList>
            <person name="Driscoll C."/>
        </authorList>
    </citation>
    <scope>NUCLEOTIDE SEQUENCE [LARGE SCALE GENOMIC DNA]</scope>
    <source>
        <strain evidence="1">WA102</strain>
    </source>
</reference>
<dbReference type="EMBL" id="LJOW01000002">
    <property type="protein sequence ID" value="OBQ45549.1"/>
    <property type="molecule type" value="Genomic_DNA"/>
</dbReference>
<name>A0A1B7X833_APHFL</name>